<keyword evidence="3" id="KW-1185">Reference proteome</keyword>
<protein>
    <submittedName>
        <fullName evidence="2">Uncharacterized protein</fullName>
    </submittedName>
</protein>
<feature type="signal peptide" evidence="1">
    <location>
        <begin position="1"/>
        <end position="15"/>
    </location>
</feature>
<accession>A0A7J6M745</accession>
<dbReference type="Proteomes" id="UP000591131">
    <property type="component" value="Unassembled WGS sequence"/>
</dbReference>
<dbReference type="AlphaFoldDB" id="A0A7J6M745"/>
<sequence>MRSLVNFFLIAVTASDNACNDGDKAKIGGSLFPGFLWHCGMQAMLDPSKISQCLEQGCGLTNGCADCFTESGKCVLDDCLSDCMTPSNPSCKTCMDKNCNPAFLKCSGLSGDVG</sequence>
<dbReference type="OrthoDB" id="414282at2759"/>
<reference evidence="2 3" key="1">
    <citation type="submission" date="2020-04" db="EMBL/GenBank/DDBJ databases">
        <title>Perkinsus chesapeaki whole genome sequence.</title>
        <authorList>
            <person name="Bogema D.R."/>
        </authorList>
    </citation>
    <scope>NUCLEOTIDE SEQUENCE [LARGE SCALE GENOMIC DNA]</scope>
    <source>
        <strain evidence="2">ATCC PRA-425</strain>
    </source>
</reference>
<name>A0A7J6M745_PERCH</name>
<proteinExistence type="predicted"/>
<feature type="chain" id="PRO_5029442649" evidence="1">
    <location>
        <begin position="16"/>
        <end position="114"/>
    </location>
</feature>
<keyword evidence="1" id="KW-0732">Signal</keyword>
<evidence type="ECO:0000256" key="1">
    <source>
        <dbReference type="SAM" id="SignalP"/>
    </source>
</evidence>
<evidence type="ECO:0000313" key="3">
    <source>
        <dbReference type="Proteomes" id="UP000591131"/>
    </source>
</evidence>
<dbReference type="EMBL" id="JAAPAO010000213">
    <property type="protein sequence ID" value="KAF4667329.1"/>
    <property type="molecule type" value="Genomic_DNA"/>
</dbReference>
<gene>
    <name evidence="2" type="ORF">FOL47_003615</name>
</gene>
<comment type="caution">
    <text evidence="2">The sequence shown here is derived from an EMBL/GenBank/DDBJ whole genome shotgun (WGS) entry which is preliminary data.</text>
</comment>
<organism evidence="2 3">
    <name type="scientific">Perkinsus chesapeaki</name>
    <name type="common">Clam parasite</name>
    <name type="synonym">Perkinsus andrewsi</name>
    <dbReference type="NCBI Taxonomy" id="330153"/>
    <lineage>
        <taxon>Eukaryota</taxon>
        <taxon>Sar</taxon>
        <taxon>Alveolata</taxon>
        <taxon>Perkinsozoa</taxon>
        <taxon>Perkinsea</taxon>
        <taxon>Perkinsida</taxon>
        <taxon>Perkinsidae</taxon>
        <taxon>Perkinsus</taxon>
    </lineage>
</organism>
<evidence type="ECO:0000313" key="2">
    <source>
        <dbReference type="EMBL" id="KAF4667329.1"/>
    </source>
</evidence>